<dbReference type="Ensembl" id="ENSCLMT00005023105.1">
    <property type="protein sequence ID" value="ENSCLMP00005022031.1"/>
    <property type="gene ID" value="ENSCLMG00005010943.1"/>
</dbReference>
<dbReference type="Proteomes" id="UP000694565">
    <property type="component" value="Unplaced"/>
</dbReference>
<feature type="region of interest" description="Disordered" evidence="7">
    <location>
        <begin position="490"/>
        <end position="516"/>
    </location>
</feature>
<evidence type="ECO:0000256" key="5">
    <source>
        <dbReference type="ARBA" id="ARBA00033747"/>
    </source>
</evidence>
<dbReference type="PANTHER" id="PTHR31183:SF1">
    <property type="entry name" value="CILIA- AND FLAGELLA-ASSOCIATED PROTEIN 53"/>
    <property type="match status" value="1"/>
</dbReference>
<keyword evidence="4" id="KW-0966">Cell projection</keyword>
<comment type="subcellular location">
    <subcellularLocation>
        <location evidence="1">Cell projection</location>
        <location evidence="1">Cilium</location>
    </subcellularLocation>
</comment>
<proteinExistence type="inferred from homology"/>
<evidence type="ECO:0000256" key="1">
    <source>
        <dbReference type="ARBA" id="ARBA00004138"/>
    </source>
</evidence>
<evidence type="ECO:0000256" key="2">
    <source>
        <dbReference type="ARBA" id="ARBA00023054"/>
    </source>
</evidence>
<name>A0A8C2XTP2_CYCLU</name>
<feature type="compositionally biased region" description="Low complexity" evidence="7">
    <location>
        <begin position="172"/>
        <end position="189"/>
    </location>
</feature>
<evidence type="ECO:0000259" key="8">
    <source>
        <dbReference type="Pfam" id="PF13868"/>
    </source>
</evidence>
<evidence type="ECO:0000313" key="9">
    <source>
        <dbReference type="Ensembl" id="ENSCLMP00005022031.1"/>
    </source>
</evidence>
<feature type="region of interest" description="Disordered" evidence="7">
    <location>
        <begin position="172"/>
        <end position="246"/>
    </location>
</feature>
<evidence type="ECO:0000256" key="4">
    <source>
        <dbReference type="ARBA" id="ARBA00023273"/>
    </source>
</evidence>
<keyword evidence="3" id="KW-0969">Cilium</keyword>
<evidence type="ECO:0000256" key="3">
    <source>
        <dbReference type="ARBA" id="ARBA00023069"/>
    </source>
</evidence>
<evidence type="ECO:0000256" key="6">
    <source>
        <dbReference type="ARBA" id="ARBA00033773"/>
    </source>
</evidence>
<feature type="compositionally biased region" description="Basic and acidic residues" evidence="7">
    <location>
        <begin position="190"/>
        <end position="231"/>
    </location>
</feature>
<dbReference type="Pfam" id="PF13868">
    <property type="entry name" value="TPH"/>
    <property type="match status" value="1"/>
</dbReference>
<accession>A0A8C2XTP2</accession>
<feature type="compositionally biased region" description="Basic and acidic residues" evidence="7">
    <location>
        <begin position="328"/>
        <end position="357"/>
    </location>
</feature>
<dbReference type="InterPro" id="IPR043597">
    <property type="entry name" value="TPH_dom"/>
</dbReference>
<dbReference type="GeneTree" id="ENSGT00950000183234"/>
<sequence length="516" mass="62536">MLQSQRRRTCREVTGPTPHAVAVIAKFPSSRPADQLILDHQKQDSIRDQVLVFTKHQQSCDVKTSWLQSSDQRFLRGTVDRQVRAALDQQEVHLDQRRDRLRVLLEVEEQQLLQEMEEKEETSVERQAKMRERAKTLKGERERVRQQLVSEKLDQLFRERCEEVRSVQSRRSQHQVSLERAAQVRSRQQQRQEERQEERQLDELWEADRRAKEEQEAQREEARRRSNREQLDGIQSQMEEVEQQRRELRELKEEEAELRLQQQETLRLQQQRERHQGLQDRRTRRRQLDLSLRLKVQRLCREQQDELQLDINILQTLLQQEVDEKQEAAHRKAERREDQRRYRQHLSDELQQRRREEEEAEQLMEEALKEVWTKREQQSRLQREARNRLMEEVMEARRLQIQHQRKSNLNQQKQTEFSKERDELNKVMEETRLMDEEEKRRYAYQSALGAQVQQQQQLRAQQRVQAQKEHQQGLILQDLYDQRKDQILSRPTSHSTAPHPFRRGGGTGSASRHHLT</sequence>
<feature type="region of interest" description="Disordered" evidence="7">
    <location>
        <begin position="404"/>
        <end position="424"/>
    </location>
</feature>
<evidence type="ECO:0000313" key="10">
    <source>
        <dbReference type="Proteomes" id="UP000694565"/>
    </source>
</evidence>
<feature type="region of interest" description="Disordered" evidence="7">
    <location>
        <begin position="328"/>
        <end position="358"/>
    </location>
</feature>
<feature type="region of interest" description="Disordered" evidence="7">
    <location>
        <begin position="116"/>
        <end position="141"/>
    </location>
</feature>
<dbReference type="GO" id="GO:0005929">
    <property type="term" value="C:cilium"/>
    <property type="evidence" value="ECO:0007669"/>
    <property type="project" value="UniProtKB-SubCell"/>
</dbReference>
<keyword evidence="2" id="KW-0175">Coiled coil</keyword>
<dbReference type="InterPro" id="IPR043596">
    <property type="entry name" value="CFAP53/TCHP"/>
</dbReference>
<evidence type="ECO:0000256" key="7">
    <source>
        <dbReference type="SAM" id="MobiDB-lite"/>
    </source>
</evidence>
<organism evidence="9 10">
    <name type="scientific">Cyclopterus lumpus</name>
    <name type="common">Lumpsucker</name>
    <dbReference type="NCBI Taxonomy" id="8103"/>
    <lineage>
        <taxon>Eukaryota</taxon>
        <taxon>Metazoa</taxon>
        <taxon>Chordata</taxon>
        <taxon>Craniata</taxon>
        <taxon>Vertebrata</taxon>
        <taxon>Euteleostomi</taxon>
        <taxon>Actinopterygii</taxon>
        <taxon>Neopterygii</taxon>
        <taxon>Teleostei</taxon>
        <taxon>Neoteleostei</taxon>
        <taxon>Acanthomorphata</taxon>
        <taxon>Eupercaria</taxon>
        <taxon>Perciformes</taxon>
        <taxon>Cottioidei</taxon>
        <taxon>Cottales</taxon>
        <taxon>Cyclopteridae</taxon>
        <taxon>Cyclopterus</taxon>
    </lineage>
</organism>
<reference evidence="9" key="2">
    <citation type="submission" date="2025-09" db="UniProtKB">
        <authorList>
            <consortium name="Ensembl"/>
        </authorList>
    </citation>
    <scope>IDENTIFICATION</scope>
</reference>
<protein>
    <recommendedName>
        <fullName evidence="6">Cilia- and flagella-associated protein 53</fullName>
    </recommendedName>
</protein>
<feature type="compositionally biased region" description="Basic and acidic residues" evidence="7">
    <location>
        <begin position="121"/>
        <end position="141"/>
    </location>
</feature>
<dbReference type="PANTHER" id="PTHR31183">
    <property type="entry name" value="TRICHOPLEIN KERATIN FILAMENT-BINDING PROTEIN FAMILY MEMBER"/>
    <property type="match status" value="1"/>
</dbReference>
<reference evidence="9" key="1">
    <citation type="submission" date="2025-08" db="UniProtKB">
        <authorList>
            <consortium name="Ensembl"/>
        </authorList>
    </citation>
    <scope>IDENTIFICATION</scope>
</reference>
<feature type="domain" description="Trichohyalin-plectin-homology" evidence="8">
    <location>
        <begin position="158"/>
        <end position="485"/>
    </location>
</feature>
<dbReference type="AlphaFoldDB" id="A0A8C2XTP2"/>
<keyword evidence="10" id="KW-1185">Reference proteome</keyword>
<comment type="similarity">
    <text evidence="5">Belongs to the CFAP53 family.</text>
</comment>